<accession>A0A251UQ33</accession>
<reference evidence="2" key="2">
    <citation type="submission" date="2017-02" db="EMBL/GenBank/DDBJ databases">
        <title>Sunflower complete genome.</title>
        <authorList>
            <person name="Langlade N."/>
            <person name="Munos S."/>
        </authorList>
    </citation>
    <scope>NUCLEOTIDE SEQUENCE [LARGE SCALE GENOMIC DNA]</scope>
    <source>
        <tissue evidence="2">Leaves</tissue>
    </source>
</reference>
<reference evidence="1" key="3">
    <citation type="submission" date="2020-06" db="EMBL/GenBank/DDBJ databases">
        <title>Helianthus annuus Genome sequencing and assembly Release 2.</title>
        <authorList>
            <person name="Gouzy J."/>
            <person name="Langlade N."/>
            <person name="Munos S."/>
        </authorList>
    </citation>
    <scope>NUCLEOTIDE SEQUENCE</scope>
    <source>
        <tissue evidence="1">Leaves</tissue>
    </source>
</reference>
<dbReference type="EMBL" id="CM007894">
    <property type="protein sequence ID" value="OTG25214.1"/>
    <property type="molecule type" value="Genomic_DNA"/>
</dbReference>
<evidence type="ECO:0000313" key="1">
    <source>
        <dbReference type="EMBL" id="KAF5805879.1"/>
    </source>
</evidence>
<reference evidence="1 3" key="1">
    <citation type="journal article" date="2017" name="Nature">
        <title>The sunflower genome provides insights into oil metabolism, flowering and Asterid evolution.</title>
        <authorList>
            <person name="Badouin H."/>
            <person name="Gouzy J."/>
            <person name="Grassa C.J."/>
            <person name="Murat F."/>
            <person name="Staton S.E."/>
            <person name="Cottret L."/>
            <person name="Lelandais-Briere C."/>
            <person name="Owens G.L."/>
            <person name="Carrere S."/>
            <person name="Mayjonade B."/>
            <person name="Legrand L."/>
            <person name="Gill N."/>
            <person name="Kane N.C."/>
            <person name="Bowers J.E."/>
            <person name="Hubner S."/>
            <person name="Bellec A."/>
            <person name="Berard A."/>
            <person name="Berges H."/>
            <person name="Blanchet N."/>
            <person name="Boniface M.C."/>
            <person name="Brunel D."/>
            <person name="Catrice O."/>
            <person name="Chaidir N."/>
            <person name="Claudel C."/>
            <person name="Donnadieu C."/>
            <person name="Faraut T."/>
            <person name="Fievet G."/>
            <person name="Helmstetter N."/>
            <person name="King M."/>
            <person name="Knapp S.J."/>
            <person name="Lai Z."/>
            <person name="Le Paslier M.C."/>
            <person name="Lippi Y."/>
            <person name="Lorenzon L."/>
            <person name="Mandel J.R."/>
            <person name="Marage G."/>
            <person name="Marchand G."/>
            <person name="Marquand E."/>
            <person name="Bret-Mestries E."/>
            <person name="Morien E."/>
            <person name="Nambeesan S."/>
            <person name="Nguyen T."/>
            <person name="Pegot-Espagnet P."/>
            <person name="Pouilly N."/>
            <person name="Raftis F."/>
            <person name="Sallet E."/>
            <person name="Schiex T."/>
            <person name="Thomas J."/>
            <person name="Vandecasteele C."/>
            <person name="Vares D."/>
            <person name="Vear F."/>
            <person name="Vautrin S."/>
            <person name="Crespi M."/>
            <person name="Mangin B."/>
            <person name="Burke J.M."/>
            <person name="Salse J."/>
            <person name="Munos S."/>
            <person name="Vincourt P."/>
            <person name="Rieseberg L.H."/>
            <person name="Langlade N.B."/>
        </authorList>
    </citation>
    <scope>NUCLEOTIDE SEQUENCE [LARGE SCALE GENOMIC DNA]</scope>
    <source>
        <strain evidence="3">cv. SF193</strain>
        <tissue evidence="1">Leaves</tissue>
    </source>
</reference>
<dbReference type="AlphaFoldDB" id="A0A251UQ33"/>
<dbReference type="Proteomes" id="UP000215914">
    <property type="component" value="Chromosome 5"/>
</dbReference>
<dbReference type="Gramene" id="mRNA:HanXRQr2_Chr05g0214601">
    <property type="protein sequence ID" value="mRNA:HanXRQr2_Chr05g0214601"/>
    <property type="gene ID" value="HanXRQr2_Chr05g0214601"/>
</dbReference>
<keyword evidence="3" id="KW-1185">Reference proteome</keyword>
<protein>
    <submittedName>
        <fullName evidence="2">Uncharacterized protein</fullName>
    </submittedName>
</protein>
<dbReference type="EMBL" id="MNCJ02000320">
    <property type="protein sequence ID" value="KAF5805879.1"/>
    <property type="molecule type" value="Genomic_DNA"/>
</dbReference>
<name>A0A251UQ33_HELAN</name>
<dbReference type="InParanoid" id="A0A251UQ33"/>
<sequence length="78" mass="8387">MYDLNSPPSDVDIGVEPSLTVSANINVHHNYGVDLNINVHGVNEESLHMSISSEFSSLCLFHPTDPSFGGFILGARSS</sequence>
<evidence type="ECO:0000313" key="2">
    <source>
        <dbReference type="EMBL" id="OTG25214.1"/>
    </source>
</evidence>
<organism evidence="2 3">
    <name type="scientific">Helianthus annuus</name>
    <name type="common">Common sunflower</name>
    <dbReference type="NCBI Taxonomy" id="4232"/>
    <lineage>
        <taxon>Eukaryota</taxon>
        <taxon>Viridiplantae</taxon>
        <taxon>Streptophyta</taxon>
        <taxon>Embryophyta</taxon>
        <taxon>Tracheophyta</taxon>
        <taxon>Spermatophyta</taxon>
        <taxon>Magnoliopsida</taxon>
        <taxon>eudicotyledons</taxon>
        <taxon>Gunneridae</taxon>
        <taxon>Pentapetalae</taxon>
        <taxon>asterids</taxon>
        <taxon>campanulids</taxon>
        <taxon>Asterales</taxon>
        <taxon>Asteraceae</taxon>
        <taxon>Asteroideae</taxon>
        <taxon>Heliantheae alliance</taxon>
        <taxon>Heliantheae</taxon>
        <taxon>Helianthus</taxon>
    </lineage>
</organism>
<proteinExistence type="predicted"/>
<evidence type="ECO:0000313" key="3">
    <source>
        <dbReference type="Proteomes" id="UP000215914"/>
    </source>
</evidence>
<gene>
    <name evidence="2" type="ORF">HannXRQ_Chr05g0145221</name>
    <name evidence="1" type="ORF">HanXRQr2_Chr05g0214601</name>
</gene>